<protein>
    <submittedName>
        <fullName evidence="1">Uncharacterized protein</fullName>
    </submittedName>
</protein>
<dbReference type="AlphaFoldDB" id="A0AAE9NEN6"/>
<evidence type="ECO:0000313" key="1">
    <source>
        <dbReference type="EMBL" id="UUO68404.1"/>
    </source>
</evidence>
<dbReference type="Gene3D" id="3.40.50.300">
    <property type="entry name" value="P-loop containing nucleotide triphosphate hydrolases"/>
    <property type="match status" value="1"/>
</dbReference>
<name>A0AAE9NEN6_9BRAD</name>
<dbReference type="InterPro" id="IPR027417">
    <property type="entry name" value="P-loop_NTPase"/>
</dbReference>
<dbReference type="EMBL" id="CP028989">
    <property type="protein sequence ID" value="UUO68404.1"/>
    <property type="molecule type" value="Genomic_DNA"/>
</dbReference>
<dbReference type="SUPFAM" id="SSF52540">
    <property type="entry name" value="P-loop containing nucleoside triphosphate hydrolases"/>
    <property type="match status" value="1"/>
</dbReference>
<evidence type="ECO:0000313" key="2">
    <source>
        <dbReference type="Proteomes" id="UP001058872"/>
    </source>
</evidence>
<gene>
    <name evidence="1" type="ORF">DCM83_26455</name>
</gene>
<organism evidence="1 2">
    <name type="scientific">Bradyrhizobium betae</name>
    <dbReference type="NCBI Taxonomy" id="244734"/>
    <lineage>
        <taxon>Bacteria</taxon>
        <taxon>Pseudomonadati</taxon>
        <taxon>Pseudomonadota</taxon>
        <taxon>Alphaproteobacteria</taxon>
        <taxon>Hyphomicrobiales</taxon>
        <taxon>Nitrobacteraceae</taxon>
        <taxon>Bradyrhizobium</taxon>
    </lineage>
</organism>
<dbReference type="Proteomes" id="UP001058872">
    <property type="component" value="Chromosome"/>
</dbReference>
<sequence>MKVRKGLGTSDDARADELVGQLNELLGDETWWTGDKRKDADHQFDPVVVSIFFEGMETGSFNSAAKRDLVIPLPTATDGYSRALLLGTTGAGKTTLLRHLIGTDHEVDRFPSTSTAKTTTADTEIVTSEGGYEAVVTFMPEHQVRAYIDECLEAACLEAVQGSSPAKIMAALLQHEEQRFRLSYVLGGYSTSQGKADDDEFSFDDDVAEVAEIAPHEMVSGKEQEQNRARLEHYLSTIGDVVSDVEARVKRELGELRSEMTADDRAAWLEIFGNEIFYDGAFAELGLDLMEDVARRFDMVSTGTIERSASEWPTCWTYAEADRATFLSSVRWFASNHHLQFGRLLTPLVDGIRVRGPFYPAFEGAVQPKLVLIDGEGIGHAANDASSISTRITQKFDSVDTILLVDNAQQPMQAAPLALLRTVGTSGFSRKLAVVFTHFDQVKGANLSTFAQKTDHVTASVKNAMSSIRDSVGAGIAGTLNRQIERNSVFLGGLDRSTDKIPAGFIKELLKLLKIVHEAIVPSAAVTVAPIYQFKGLEIAMRDAIDAFRNPWHGRLGLGYHDGVSKEHWTRIKALSRRLANGVDEYSNLRPVADLLGCLQEEAAKWLDRPAEWKGVPANDEEREAALDPIRQLVFAKLHDLVSTRLRDDQLSRWREAYQFSGKGSASFRADLINDIHHEAAPHMSAAMTQDARNFLNKLYVILQDAIAEAGGEIKSLAA</sequence>
<proteinExistence type="predicted"/>
<accession>A0AAE9NEN6</accession>
<reference evidence="1" key="1">
    <citation type="submission" date="2018-04" db="EMBL/GenBank/DDBJ databases">
        <title>Genomes of Endosymbiotic and Endophytic Bradyrhizobium Publication status.</title>
        <authorList>
            <person name="Guha S."/>
            <person name="Jorrin B."/>
            <person name="Sarkar M."/>
            <person name="Poole P.S."/>
            <person name="DasGupta M."/>
        </authorList>
    </citation>
    <scope>NUCLEOTIDE SEQUENCE</scope>
    <source>
        <strain evidence="1">WBOS16</strain>
    </source>
</reference>